<keyword evidence="4 7" id="KW-0067">ATP-binding</keyword>
<protein>
    <recommendedName>
        <fullName evidence="7 8">Ribulokinase</fullName>
        <ecNumber evidence="7 8">2.7.1.16</ecNumber>
    </recommendedName>
</protein>
<organism evidence="12 13">
    <name type="scientific">Rheinheimera tilapiae</name>
    <dbReference type="NCBI Taxonomy" id="875043"/>
    <lineage>
        <taxon>Bacteria</taxon>
        <taxon>Pseudomonadati</taxon>
        <taxon>Pseudomonadota</taxon>
        <taxon>Gammaproteobacteria</taxon>
        <taxon>Chromatiales</taxon>
        <taxon>Chromatiaceae</taxon>
        <taxon>Rheinheimera</taxon>
    </lineage>
</organism>
<dbReference type="GO" id="GO:0008741">
    <property type="term" value="F:ribulokinase activity"/>
    <property type="evidence" value="ECO:0007669"/>
    <property type="project" value="UniProtKB-EC"/>
</dbReference>
<evidence type="ECO:0000256" key="9">
    <source>
        <dbReference type="RuleBase" id="RU003455"/>
    </source>
</evidence>
<evidence type="ECO:0000259" key="11">
    <source>
        <dbReference type="Pfam" id="PF02782"/>
    </source>
</evidence>
<evidence type="ECO:0000313" key="12">
    <source>
        <dbReference type="EMBL" id="MFC0047327.1"/>
    </source>
</evidence>
<keyword evidence="13" id="KW-1185">Reference proteome</keyword>
<evidence type="ECO:0000313" key="13">
    <source>
        <dbReference type="Proteomes" id="UP001589813"/>
    </source>
</evidence>
<keyword evidence="5 7" id="KW-0054">Arabinose catabolism</keyword>
<evidence type="ECO:0000256" key="4">
    <source>
        <dbReference type="ARBA" id="ARBA00022840"/>
    </source>
</evidence>
<evidence type="ECO:0000256" key="1">
    <source>
        <dbReference type="ARBA" id="ARBA00022679"/>
    </source>
</evidence>
<dbReference type="HAMAP" id="MF_00520">
    <property type="entry name" value="Ribulokinase"/>
    <property type="match status" value="1"/>
</dbReference>
<dbReference type="Pfam" id="PF02782">
    <property type="entry name" value="FGGY_C"/>
    <property type="match status" value="1"/>
</dbReference>
<dbReference type="PANTHER" id="PTHR43435:SF4">
    <property type="entry name" value="FGGY CARBOHYDRATE KINASE DOMAIN-CONTAINING PROTEIN"/>
    <property type="match status" value="1"/>
</dbReference>
<comment type="catalytic activity">
    <reaction evidence="7">
        <text>D-ribulose + ATP = D-ribulose 5-phosphate + ADP + H(+)</text>
        <dbReference type="Rhea" id="RHEA:17601"/>
        <dbReference type="ChEBI" id="CHEBI:15378"/>
        <dbReference type="ChEBI" id="CHEBI:17173"/>
        <dbReference type="ChEBI" id="CHEBI:30616"/>
        <dbReference type="ChEBI" id="CHEBI:58121"/>
        <dbReference type="ChEBI" id="CHEBI:456216"/>
        <dbReference type="EC" id="2.7.1.16"/>
    </reaction>
</comment>
<dbReference type="PANTHER" id="PTHR43435">
    <property type="entry name" value="RIBULOKINASE"/>
    <property type="match status" value="1"/>
</dbReference>
<comment type="similarity">
    <text evidence="7 9">Belongs to the ribulokinase family.</text>
</comment>
<dbReference type="EC" id="2.7.1.16" evidence="7 8"/>
<gene>
    <name evidence="7" type="primary">araB</name>
    <name evidence="12" type="ORF">ACFFJP_03360</name>
</gene>
<reference evidence="12 13" key="1">
    <citation type="submission" date="2024-09" db="EMBL/GenBank/DDBJ databases">
        <authorList>
            <person name="Sun Q."/>
            <person name="Mori K."/>
        </authorList>
    </citation>
    <scope>NUCLEOTIDE SEQUENCE [LARGE SCALE GENOMIC DNA]</scope>
    <source>
        <strain evidence="12 13">KCTC 23315</strain>
    </source>
</reference>
<dbReference type="PIRSF" id="PIRSF000538">
    <property type="entry name" value="GlpK"/>
    <property type="match status" value="1"/>
</dbReference>
<evidence type="ECO:0000256" key="3">
    <source>
        <dbReference type="ARBA" id="ARBA00022777"/>
    </source>
</evidence>
<dbReference type="InterPro" id="IPR018484">
    <property type="entry name" value="FGGY_N"/>
</dbReference>
<evidence type="ECO:0000256" key="6">
    <source>
        <dbReference type="ARBA" id="ARBA00023277"/>
    </source>
</evidence>
<keyword evidence="6 7" id="KW-0119">Carbohydrate metabolism</keyword>
<proteinExistence type="inferred from homology"/>
<evidence type="ECO:0000256" key="5">
    <source>
        <dbReference type="ARBA" id="ARBA00022935"/>
    </source>
</evidence>
<dbReference type="Gene3D" id="1.20.58.2240">
    <property type="match status" value="1"/>
</dbReference>
<dbReference type="InterPro" id="IPR005929">
    <property type="entry name" value="Ribulokinase"/>
</dbReference>
<dbReference type="Gene3D" id="3.30.420.40">
    <property type="match status" value="1"/>
</dbReference>
<feature type="domain" description="Carbohydrate kinase FGGY C-terminal" evidence="11">
    <location>
        <begin position="295"/>
        <end position="502"/>
    </location>
</feature>
<evidence type="ECO:0000256" key="8">
    <source>
        <dbReference type="NCBIfam" id="TIGR01234"/>
    </source>
</evidence>
<keyword evidence="1 7" id="KW-0808">Transferase</keyword>
<name>A0ABV6B8Y9_9GAMM</name>
<accession>A0ABV6B8Y9</accession>
<dbReference type="Pfam" id="PF00370">
    <property type="entry name" value="FGGY_N"/>
    <property type="match status" value="1"/>
</dbReference>
<dbReference type="NCBIfam" id="NF003154">
    <property type="entry name" value="PRK04123.1"/>
    <property type="match status" value="1"/>
</dbReference>
<comment type="pathway">
    <text evidence="7 9">Carbohydrate degradation; L-arabinose degradation via L-ribulose; D-xylulose 5-phosphate from L-arabinose (bacterial route): step 2/3.</text>
</comment>
<sequence>MSLYVIGIDYGSDSVRALLVDTSSGRELASAVVHYPRWSQGLYCEPGRDQFRQHPQDYLDSLEQVLQALWQQAPAGSSSKVVGLSVDTTGSTPVAINSAGVPLALLPEFAQNPNAMFVLWKDHTAVAEAAEITAAANDYAARAVGPNYLQFIGGIYSSEWYWAKALHVLRQDAAVRAAAYSFVEHCDWITAVLTDTTAPADFVMGRCATGHKMMWHQRWGGFPPNAFFTGIDPVLDGFATRLNADTRTSDQTAGRLCAEWAQRLGLPRGIAIGYGAFDCHMGAVAANVRPGVLTKVMGTSTCDITVASPELLADKPVRGICGQVDGSVLPGMIGLEAGQSAFGDLYAWFRDLLSFPLQLLGQSLTPAALEALQAQIIPALSLEAAKLTPGQTGITALDWVNGRRTPDASQRVAMAISGLKMGSQAPHMFRALVEATAYGSRAITERFREQGVPVDSIVVIGGISKKSPLVMQICADVWNCEIAVLDSEQSCALGAAIFAAVAGGVFPTVAAAQAVMASPVCQTYQPNAVKAAVYDRLYKQYQQLGDFVNASVAVESQGAV</sequence>
<keyword evidence="3 7" id="KW-0418">Kinase</keyword>
<dbReference type="NCBIfam" id="TIGR01234">
    <property type="entry name" value="L-ribulokinase"/>
    <property type="match status" value="1"/>
</dbReference>
<comment type="catalytic activity">
    <reaction evidence="7 9">
        <text>L-ribulose + ATP = L-ribulose 5-phosphate + ADP + H(+)</text>
        <dbReference type="Rhea" id="RHEA:22072"/>
        <dbReference type="ChEBI" id="CHEBI:15378"/>
        <dbReference type="ChEBI" id="CHEBI:16880"/>
        <dbReference type="ChEBI" id="CHEBI:30616"/>
        <dbReference type="ChEBI" id="CHEBI:58226"/>
        <dbReference type="ChEBI" id="CHEBI:456216"/>
        <dbReference type="EC" id="2.7.1.16"/>
    </reaction>
</comment>
<evidence type="ECO:0000259" key="10">
    <source>
        <dbReference type="Pfam" id="PF00370"/>
    </source>
</evidence>
<keyword evidence="2 7" id="KW-0547">Nucleotide-binding</keyword>
<dbReference type="InterPro" id="IPR000577">
    <property type="entry name" value="Carb_kinase_FGGY"/>
</dbReference>
<dbReference type="RefSeq" id="WP_377240513.1">
    <property type="nucleotide sequence ID" value="NZ_JBHLXP010000001.1"/>
</dbReference>
<evidence type="ECO:0000256" key="2">
    <source>
        <dbReference type="ARBA" id="ARBA00022741"/>
    </source>
</evidence>
<dbReference type="InterPro" id="IPR018485">
    <property type="entry name" value="FGGY_C"/>
</dbReference>
<dbReference type="Proteomes" id="UP001589813">
    <property type="component" value="Unassembled WGS sequence"/>
</dbReference>
<dbReference type="InterPro" id="IPR043129">
    <property type="entry name" value="ATPase_NBD"/>
</dbReference>
<evidence type="ECO:0000256" key="7">
    <source>
        <dbReference type="HAMAP-Rule" id="MF_00520"/>
    </source>
</evidence>
<feature type="domain" description="Carbohydrate kinase FGGY N-terminal" evidence="10">
    <location>
        <begin position="4"/>
        <end position="284"/>
    </location>
</feature>
<dbReference type="CDD" id="cd07781">
    <property type="entry name" value="ASKHA_NBD_FGGY_L-RBK"/>
    <property type="match status" value="1"/>
</dbReference>
<comment type="caution">
    <text evidence="12">The sequence shown here is derived from an EMBL/GenBank/DDBJ whole genome shotgun (WGS) entry which is preliminary data.</text>
</comment>
<dbReference type="SUPFAM" id="SSF53067">
    <property type="entry name" value="Actin-like ATPase domain"/>
    <property type="match status" value="2"/>
</dbReference>
<dbReference type="EMBL" id="JBHLXP010000001">
    <property type="protein sequence ID" value="MFC0047327.1"/>
    <property type="molecule type" value="Genomic_DNA"/>
</dbReference>